<dbReference type="PANTHER" id="PTHR43507">
    <property type="entry name" value="NADH-UBIQUINONE OXIDOREDUCTASE CHAIN 4"/>
    <property type="match status" value="1"/>
</dbReference>
<dbReference type="GO" id="GO:0048039">
    <property type="term" value="F:ubiquinone binding"/>
    <property type="evidence" value="ECO:0007669"/>
    <property type="project" value="TreeGrafter"/>
</dbReference>
<dbReference type="GO" id="GO:0015990">
    <property type="term" value="P:electron transport coupled proton transport"/>
    <property type="evidence" value="ECO:0007669"/>
    <property type="project" value="TreeGrafter"/>
</dbReference>
<reference evidence="2 3" key="1">
    <citation type="submission" date="2018-06" db="EMBL/GenBank/DDBJ databases">
        <authorList>
            <consortium name="Pathogen Informatics"/>
            <person name="Doyle S."/>
        </authorList>
    </citation>
    <scope>NUCLEOTIDE SEQUENCE [LARGE SCALE GENOMIC DNA]</scope>
    <source>
        <strain evidence="2 3">NCTC11938</strain>
    </source>
</reference>
<dbReference type="GO" id="GO:0042773">
    <property type="term" value="P:ATP synthesis coupled electron transport"/>
    <property type="evidence" value="ECO:0007669"/>
    <property type="project" value="InterPro"/>
</dbReference>
<keyword evidence="1" id="KW-1133">Transmembrane helix</keyword>
<protein>
    <submittedName>
        <fullName evidence="2">NADH-quinone oxidoreductase chain M</fullName>
        <ecNumber evidence="2">1.6.5.11</ecNumber>
    </submittedName>
</protein>
<dbReference type="InterPro" id="IPR003918">
    <property type="entry name" value="NADH_UbQ_OxRdtase"/>
</dbReference>
<dbReference type="EC" id="1.6.5.11" evidence="2"/>
<keyword evidence="1" id="KW-0812">Transmembrane</keyword>
<name>A0A379GH78_PROMI</name>
<proteinExistence type="predicted"/>
<evidence type="ECO:0000313" key="3">
    <source>
        <dbReference type="Proteomes" id="UP000254191"/>
    </source>
</evidence>
<evidence type="ECO:0000256" key="1">
    <source>
        <dbReference type="SAM" id="Phobius"/>
    </source>
</evidence>
<feature type="transmembrane region" description="Helical" evidence="1">
    <location>
        <begin position="90"/>
        <end position="109"/>
    </location>
</feature>
<gene>
    <name evidence="2" type="primary">nuoM_1</name>
    <name evidence="2" type="ORF">NCTC11938_04201</name>
</gene>
<dbReference type="AlphaFoldDB" id="A0A379GH78"/>
<keyword evidence="2" id="KW-0560">Oxidoreductase</keyword>
<keyword evidence="1" id="KW-0472">Membrane</keyword>
<accession>A0A379GH78</accession>
<organism evidence="2 3">
    <name type="scientific">Proteus mirabilis</name>
    <dbReference type="NCBI Taxonomy" id="584"/>
    <lineage>
        <taxon>Bacteria</taxon>
        <taxon>Pseudomonadati</taxon>
        <taxon>Pseudomonadota</taxon>
        <taxon>Gammaproteobacteria</taxon>
        <taxon>Enterobacterales</taxon>
        <taxon>Morganellaceae</taxon>
        <taxon>Proteus</taxon>
    </lineage>
</organism>
<feature type="transmembrane region" description="Helical" evidence="1">
    <location>
        <begin position="33"/>
        <end position="51"/>
    </location>
</feature>
<evidence type="ECO:0000313" key="2">
    <source>
        <dbReference type="EMBL" id="SUC39923.1"/>
    </source>
</evidence>
<dbReference type="PANTHER" id="PTHR43507:SF1">
    <property type="entry name" value="NADH-UBIQUINONE OXIDOREDUCTASE CHAIN 4"/>
    <property type="match status" value="1"/>
</dbReference>
<dbReference type="EMBL" id="UGTS01000006">
    <property type="protein sequence ID" value="SUC39923.1"/>
    <property type="molecule type" value="Genomic_DNA"/>
</dbReference>
<sequence>MRHVITLANTYSLHRWPAKLAGLNESAPQVPRWVALLTMGLTLVISVQLWLQGDYQLISVDGAPRWTEFYFVPWIPALGINIQFALDGMSLLMVVLTAILGILAVLSSWSENQPSTRGFPISTCCGS</sequence>
<dbReference type="Proteomes" id="UP000254191">
    <property type="component" value="Unassembled WGS sequence"/>
</dbReference>
<dbReference type="GO" id="GO:0008137">
    <property type="term" value="F:NADH dehydrogenase (ubiquinone) activity"/>
    <property type="evidence" value="ECO:0007669"/>
    <property type="project" value="InterPro"/>
</dbReference>
<dbReference type="GO" id="GO:0003954">
    <property type="term" value="F:NADH dehydrogenase activity"/>
    <property type="evidence" value="ECO:0007669"/>
    <property type="project" value="TreeGrafter"/>
</dbReference>